<gene>
    <name evidence="2" type="ORF">PISMIDRAFT_624372</name>
</gene>
<accession>A0A0C9ZAF4</accession>
<reference evidence="3" key="2">
    <citation type="submission" date="2015-01" db="EMBL/GenBank/DDBJ databases">
        <title>Evolutionary Origins and Diversification of the Mycorrhizal Mutualists.</title>
        <authorList>
            <consortium name="DOE Joint Genome Institute"/>
            <consortium name="Mycorrhizal Genomics Consortium"/>
            <person name="Kohler A."/>
            <person name="Kuo A."/>
            <person name="Nagy L.G."/>
            <person name="Floudas D."/>
            <person name="Copeland A."/>
            <person name="Barry K.W."/>
            <person name="Cichocki N."/>
            <person name="Veneault-Fourrey C."/>
            <person name="LaButti K."/>
            <person name="Lindquist E.A."/>
            <person name="Lipzen A."/>
            <person name="Lundell T."/>
            <person name="Morin E."/>
            <person name="Murat C."/>
            <person name="Riley R."/>
            <person name="Ohm R."/>
            <person name="Sun H."/>
            <person name="Tunlid A."/>
            <person name="Henrissat B."/>
            <person name="Grigoriev I.V."/>
            <person name="Hibbett D.S."/>
            <person name="Martin F."/>
        </authorList>
    </citation>
    <scope>NUCLEOTIDE SEQUENCE [LARGE SCALE GENOMIC DNA]</scope>
    <source>
        <strain evidence="3">441</strain>
    </source>
</reference>
<feature type="region of interest" description="Disordered" evidence="1">
    <location>
        <begin position="118"/>
        <end position="139"/>
    </location>
</feature>
<evidence type="ECO:0000313" key="3">
    <source>
        <dbReference type="Proteomes" id="UP000054018"/>
    </source>
</evidence>
<reference evidence="2 3" key="1">
    <citation type="submission" date="2014-04" db="EMBL/GenBank/DDBJ databases">
        <authorList>
            <consortium name="DOE Joint Genome Institute"/>
            <person name="Kuo A."/>
            <person name="Kohler A."/>
            <person name="Costa M.D."/>
            <person name="Nagy L.G."/>
            <person name="Floudas D."/>
            <person name="Copeland A."/>
            <person name="Barry K.W."/>
            <person name="Cichocki N."/>
            <person name="Veneault-Fourrey C."/>
            <person name="LaButti K."/>
            <person name="Lindquist E.A."/>
            <person name="Lipzen A."/>
            <person name="Lundell T."/>
            <person name="Morin E."/>
            <person name="Murat C."/>
            <person name="Sun H."/>
            <person name="Tunlid A."/>
            <person name="Henrissat B."/>
            <person name="Grigoriev I.V."/>
            <person name="Hibbett D.S."/>
            <person name="Martin F."/>
            <person name="Nordberg H.P."/>
            <person name="Cantor M.N."/>
            <person name="Hua S.X."/>
        </authorList>
    </citation>
    <scope>NUCLEOTIDE SEQUENCE [LARGE SCALE GENOMIC DNA]</scope>
    <source>
        <strain evidence="2 3">441</strain>
    </source>
</reference>
<feature type="compositionally biased region" description="Polar residues" evidence="1">
    <location>
        <begin position="130"/>
        <end position="139"/>
    </location>
</feature>
<sequence length="139" mass="15792">MRWLAVFMVATESDDHIHTGDCTWCRQVDSERRLLIRHIRLSGVWVIEPRPSHSRVEQISSRSVTLLRYSIMFANSSWFLSIWAMIPLNCRNLLGPGIPSSRPGAPFQAALHPRQSLPNEANNEVHLPTAQASCDTMED</sequence>
<keyword evidence="3" id="KW-1185">Reference proteome</keyword>
<proteinExistence type="predicted"/>
<dbReference type="HOGENOM" id="CLU_1845893_0_0_1"/>
<protein>
    <submittedName>
        <fullName evidence="2">Uncharacterized protein</fullName>
    </submittedName>
</protein>
<dbReference type="EMBL" id="KN833783">
    <property type="protein sequence ID" value="KIK19442.1"/>
    <property type="molecule type" value="Genomic_DNA"/>
</dbReference>
<evidence type="ECO:0000313" key="2">
    <source>
        <dbReference type="EMBL" id="KIK19442.1"/>
    </source>
</evidence>
<name>A0A0C9ZAF4_9AGAM</name>
<organism evidence="2 3">
    <name type="scientific">Pisolithus microcarpus 441</name>
    <dbReference type="NCBI Taxonomy" id="765257"/>
    <lineage>
        <taxon>Eukaryota</taxon>
        <taxon>Fungi</taxon>
        <taxon>Dikarya</taxon>
        <taxon>Basidiomycota</taxon>
        <taxon>Agaricomycotina</taxon>
        <taxon>Agaricomycetes</taxon>
        <taxon>Agaricomycetidae</taxon>
        <taxon>Boletales</taxon>
        <taxon>Sclerodermatineae</taxon>
        <taxon>Pisolithaceae</taxon>
        <taxon>Pisolithus</taxon>
    </lineage>
</organism>
<dbReference type="Proteomes" id="UP000054018">
    <property type="component" value="Unassembled WGS sequence"/>
</dbReference>
<dbReference type="AlphaFoldDB" id="A0A0C9ZAF4"/>
<evidence type="ECO:0000256" key="1">
    <source>
        <dbReference type="SAM" id="MobiDB-lite"/>
    </source>
</evidence>